<dbReference type="KEGG" id="dpx:DAPPUDRAFT_95017"/>
<feature type="region of interest" description="Disordered" evidence="1">
    <location>
        <begin position="74"/>
        <end position="118"/>
    </location>
</feature>
<organism evidence="2 3">
    <name type="scientific">Daphnia pulex</name>
    <name type="common">Water flea</name>
    <dbReference type="NCBI Taxonomy" id="6669"/>
    <lineage>
        <taxon>Eukaryota</taxon>
        <taxon>Metazoa</taxon>
        <taxon>Ecdysozoa</taxon>
        <taxon>Arthropoda</taxon>
        <taxon>Crustacea</taxon>
        <taxon>Branchiopoda</taxon>
        <taxon>Diplostraca</taxon>
        <taxon>Cladocera</taxon>
        <taxon>Anomopoda</taxon>
        <taxon>Daphniidae</taxon>
        <taxon>Daphnia</taxon>
    </lineage>
</organism>
<dbReference type="AlphaFoldDB" id="E9FTQ6"/>
<accession>E9FTQ6</accession>
<dbReference type="InParanoid" id="E9FTQ6"/>
<feature type="compositionally biased region" description="Polar residues" evidence="1">
    <location>
        <begin position="109"/>
        <end position="118"/>
    </location>
</feature>
<name>E9FTQ6_DAPPU</name>
<feature type="compositionally biased region" description="Basic residues" evidence="1">
    <location>
        <begin position="94"/>
        <end position="107"/>
    </location>
</feature>
<sequence length="118" mass="13048">MKYFWLRGWRTLFPVDCGETIERSPYDNDLKCPIYLSLGRRVRYWMARPASKRRVRVRCSRSASDAARGAILAPSDAVGGGGGSGAVGGGGNSRSRRRRGTTRRRTIRNPTDTLTSGV</sequence>
<dbReference type="EMBL" id="GL732524">
    <property type="protein sequence ID" value="EFX89409.1"/>
    <property type="molecule type" value="Genomic_DNA"/>
</dbReference>
<protein>
    <submittedName>
        <fullName evidence="2">Uncharacterized protein</fullName>
    </submittedName>
</protein>
<gene>
    <name evidence="2" type="ORF">DAPPUDRAFT_95017</name>
</gene>
<evidence type="ECO:0000256" key="1">
    <source>
        <dbReference type="SAM" id="MobiDB-lite"/>
    </source>
</evidence>
<evidence type="ECO:0000313" key="3">
    <source>
        <dbReference type="Proteomes" id="UP000000305"/>
    </source>
</evidence>
<reference evidence="2 3" key="1">
    <citation type="journal article" date="2011" name="Science">
        <title>The ecoresponsive genome of Daphnia pulex.</title>
        <authorList>
            <person name="Colbourne J.K."/>
            <person name="Pfrender M.E."/>
            <person name="Gilbert D."/>
            <person name="Thomas W.K."/>
            <person name="Tucker A."/>
            <person name="Oakley T.H."/>
            <person name="Tokishita S."/>
            <person name="Aerts A."/>
            <person name="Arnold G.J."/>
            <person name="Basu M.K."/>
            <person name="Bauer D.J."/>
            <person name="Caceres C.E."/>
            <person name="Carmel L."/>
            <person name="Casola C."/>
            <person name="Choi J.H."/>
            <person name="Detter J.C."/>
            <person name="Dong Q."/>
            <person name="Dusheyko S."/>
            <person name="Eads B.D."/>
            <person name="Frohlich T."/>
            <person name="Geiler-Samerotte K.A."/>
            <person name="Gerlach D."/>
            <person name="Hatcher P."/>
            <person name="Jogdeo S."/>
            <person name="Krijgsveld J."/>
            <person name="Kriventseva E.V."/>
            <person name="Kultz D."/>
            <person name="Laforsch C."/>
            <person name="Lindquist E."/>
            <person name="Lopez J."/>
            <person name="Manak J.R."/>
            <person name="Muller J."/>
            <person name="Pangilinan J."/>
            <person name="Patwardhan R.P."/>
            <person name="Pitluck S."/>
            <person name="Pritham E.J."/>
            <person name="Rechtsteiner A."/>
            <person name="Rho M."/>
            <person name="Rogozin I.B."/>
            <person name="Sakarya O."/>
            <person name="Salamov A."/>
            <person name="Schaack S."/>
            <person name="Shapiro H."/>
            <person name="Shiga Y."/>
            <person name="Skalitzky C."/>
            <person name="Smith Z."/>
            <person name="Souvorov A."/>
            <person name="Sung W."/>
            <person name="Tang Z."/>
            <person name="Tsuchiya D."/>
            <person name="Tu H."/>
            <person name="Vos H."/>
            <person name="Wang M."/>
            <person name="Wolf Y.I."/>
            <person name="Yamagata H."/>
            <person name="Yamada T."/>
            <person name="Ye Y."/>
            <person name="Shaw J.R."/>
            <person name="Andrews J."/>
            <person name="Crease T.J."/>
            <person name="Tang H."/>
            <person name="Lucas S.M."/>
            <person name="Robertson H.M."/>
            <person name="Bork P."/>
            <person name="Koonin E.V."/>
            <person name="Zdobnov E.M."/>
            <person name="Grigoriev I.V."/>
            <person name="Lynch M."/>
            <person name="Boore J.L."/>
        </authorList>
    </citation>
    <scope>NUCLEOTIDE SEQUENCE [LARGE SCALE GENOMIC DNA]</scope>
</reference>
<keyword evidence="3" id="KW-1185">Reference proteome</keyword>
<proteinExistence type="predicted"/>
<evidence type="ECO:0000313" key="2">
    <source>
        <dbReference type="EMBL" id="EFX89409.1"/>
    </source>
</evidence>
<dbReference type="Proteomes" id="UP000000305">
    <property type="component" value="Unassembled WGS sequence"/>
</dbReference>
<feature type="compositionally biased region" description="Gly residues" evidence="1">
    <location>
        <begin position="78"/>
        <end position="92"/>
    </location>
</feature>
<dbReference type="HOGENOM" id="CLU_2075494_0_0_1"/>